<dbReference type="EMBL" id="CP060635">
    <property type="protein sequence ID" value="QNM09263.1"/>
    <property type="molecule type" value="Genomic_DNA"/>
</dbReference>
<accession>A0A7G9GEN1</accession>
<reference evidence="3 4" key="1">
    <citation type="submission" date="2020-08" db="EMBL/GenBank/DDBJ databases">
        <authorList>
            <person name="Liu C."/>
            <person name="Sun Q."/>
        </authorList>
    </citation>
    <scope>NUCLEOTIDE SEQUENCE [LARGE SCALE GENOMIC DNA]</scope>
    <source>
        <strain evidence="3 4">NSJ-29</strain>
    </source>
</reference>
<dbReference type="AlphaFoldDB" id="A0A7G9GEN1"/>
<gene>
    <name evidence="3" type="ORF">H9Q79_02955</name>
</gene>
<evidence type="ECO:0000259" key="2">
    <source>
        <dbReference type="Pfam" id="PF13240"/>
    </source>
</evidence>
<proteinExistence type="predicted"/>
<keyword evidence="1" id="KW-1133">Transmembrane helix</keyword>
<evidence type="ECO:0000256" key="1">
    <source>
        <dbReference type="SAM" id="Phobius"/>
    </source>
</evidence>
<dbReference type="Pfam" id="PF13240">
    <property type="entry name" value="Zn_Ribbon_1"/>
    <property type="match status" value="1"/>
</dbReference>
<evidence type="ECO:0000313" key="3">
    <source>
        <dbReference type="EMBL" id="QNM09263.1"/>
    </source>
</evidence>
<dbReference type="InterPro" id="IPR026870">
    <property type="entry name" value="Zinc_ribbon_dom"/>
</dbReference>
<protein>
    <submittedName>
        <fullName evidence="3">Zinc ribbon domain-containing protein</fullName>
    </submittedName>
</protein>
<feature type="transmembrane region" description="Helical" evidence="1">
    <location>
        <begin position="171"/>
        <end position="190"/>
    </location>
</feature>
<keyword evidence="1" id="KW-0812">Transmembrane</keyword>
<dbReference type="KEGG" id="whj:H9Q79_02955"/>
<organism evidence="3 4">
    <name type="scientific">Wansuia hejianensis</name>
    <dbReference type="NCBI Taxonomy" id="2763667"/>
    <lineage>
        <taxon>Bacteria</taxon>
        <taxon>Bacillati</taxon>
        <taxon>Bacillota</taxon>
        <taxon>Clostridia</taxon>
        <taxon>Lachnospirales</taxon>
        <taxon>Lachnospiraceae</taxon>
        <taxon>Wansuia</taxon>
    </lineage>
</organism>
<feature type="domain" description="Zinc-ribbon" evidence="2">
    <location>
        <begin position="2"/>
        <end position="23"/>
    </location>
</feature>
<keyword evidence="4" id="KW-1185">Reference proteome</keyword>
<feature type="transmembrane region" description="Helical" evidence="1">
    <location>
        <begin position="71"/>
        <end position="89"/>
    </location>
</feature>
<dbReference type="RefSeq" id="WP_118642165.1">
    <property type="nucleotide sequence ID" value="NZ_CP060635.1"/>
</dbReference>
<keyword evidence="1" id="KW-0472">Membrane</keyword>
<evidence type="ECO:0000313" key="4">
    <source>
        <dbReference type="Proteomes" id="UP000515860"/>
    </source>
</evidence>
<sequence>MFCKNCGAEIADNAVFCPKCGGKVSQPSNQGTPVPPQNTQQYGGQNQQYGYQPGSGYNPPNNRVNGNAGKVMLIVAGILVLIGGIITLVSDLQSLGYLGYFAGTGFAGAIVFEIIFSIVMLITGICALVWCGRKDKADLVFKLGIAVVVMRVIDWIWAAAIFAGFINPVTAGAVILGFICPILIVVGAYLNKKA</sequence>
<name>A0A7G9GEN1_9FIRM</name>
<feature type="transmembrane region" description="Helical" evidence="1">
    <location>
        <begin position="109"/>
        <end position="131"/>
    </location>
</feature>
<feature type="transmembrane region" description="Helical" evidence="1">
    <location>
        <begin position="143"/>
        <end position="165"/>
    </location>
</feature>
<dbReference type="Proteomes" id="UP000515860">
    <property type="component" value="Chromosome"/>
</dbReference>